<evidence type="ECO:0000313" key="1">
    <source>
        <dbReference type="EMBL" id="SUD59774.1"/>
    </source>
</evidence>
<protein>
    <submittedName>
        <fullName evidence="1">Uncharacterized protein</fullName>
    </submittedName>
</protein>
<gene>
    <name evidence="1" type="ORF">NCTC10860_02085</name>
</gene>
<dbReference type="RefSeq" id="WP_084340483.1">
    <property type="nucleotide sequence ID" value="NZ_UGUW01000004.1"/>
</dbReference>
<name>A0A379K5P2_ECTOL</name>
<accession>A0A379K5P2</accession>
<organism evidence="1 2">
    <name type="scientific">Ectopseudomonas oleovorans</name>
    <name type="common">Pseudomonas oleovorans</name>
    <dbReference type="NCBI Taxonomy" id="301"/>
    <lineage>
        <taxon>Bacteria</taxon>
        <taxon>Pseudomonadati</taxon>
        <taxon>Pseudomonadota</taxon>
        <taxon>Gammaproteobacteria</taxon>
        <taxon>Pseudomonadales</taxon>
        <taxon>Pseudomonadaceae</taxon>
        <taxon>Ectopseudomonas</taxon>
    </lineage>
</organism>
<reference evidence="1 2" key="1">
    <citation type="submission" date="2018-06" db="EMBL/GenBank/DDBJ databases">
        <authorList>
            <consortium name="Pathogen Informatics"/>
            <person name="Doyle S."/>
        </authorList>
    </citation>
    <scope>NUCLEOTIDE SEQUENCE [LARGE SCALE GENOMIC DNA]</scope>
    <source>
        <strain evidence="1 2">NCTC10860</strain>
    </source>
</reference>
<dbReference type="AlphaFoldDB" id="A0A379K5P2"/>
<dbReference type="EMBL" id="UGUW01000004">
    <property type="protein sequence ID" value="SUD59774.1"/>
    <property type="molecule type" value="Genomic_DNA"/>
</dbReference>
<sequence>MAQFNIDAHLSNGKRMDWLALPEGKERPDDVLNQVRRAAMEKFGDAIRFNRWERVVASNGYVTVRMHA</sequence>
<evidence type="ECO:0000313" key="2">
    <source>
        <dbReference type="Proteomes" id="UP000254084"/>
    </source>
</evidence>
<dbReference type="Proteomes" id="UP000254084">
    <property type="component" value="Unassembled WGS sequence"/>
</dbReference>
<proteinExistence type="predicted"/>